<dbReference type="EMBL" id="AP022590">
    <property type="protein sequence ID" value="BBY41114.1"/>
    <property type="molecule type" value="Genomic_DNA"/>
</dbReference>
<name>A0ABM7JZT6_MYCNT</name>
<protein>
    <submittedName>
        <fullName evidence="2">Uncharacterized protein</fullName>
    </submittedName>
</protein>
<dbReference type="Proteomes" id="UP000465812">
    <property type="component" value="Chromosome"/>
</dbReference>
<evidence type="ECO:0000313" key="2">
    <source>
        <dbReference type="EMBL" id="BBY41114.1"/>
    </source>
</evidence>
<organism evidence="2 3">
    <name type="scientific">Mycobacterium mantenii</name>
    <dbReference type="NCBI Taxonomy" id="560555"/>
    <lineage>
        <taxon>Bacteria</taxon>
        <taxon>Bacillati</taxon>
        <taxon>Actinomycetota</taxon>
        <taxon>Actinomycetes</taxon>
        <taxon>Mycobacteriales</taxon>
        <taxon>Mycobacteriaceae</taxon>
        <taxon>Mycobacterium</taxon>
        <taxon>Mycobacterium avium complex (MAC)</taxon>
    </lineage>
</organism>
<keyword evidence="3" id="KW-1185">Reference proteome</keyword>
<evidence type="ECO:0000313" key="3">
    <source>
        <dbReference type="Proteomes" id="UP000465812"/>
    </source>
</evidence>
<feature type="region of interest" description="Disordered" evidence="1">
    <location>
        <begin position="1"/>
        <end position="24"/>
    </location>
</feature>
<evidence type="ECO:0000256" key="1">
    <source>
        <dbReference type="SAM" id="MobiDB-lite"/>
    </source>
</evidence>
<proteinExistence type="predicted"/>
<gene>
    <name evidence="2" type="ORF">MMAN_52480</name>
</gene>
<accession>A0ABM7JZT6</accession>
<sequence length="77" mass="8317">MTTNPLSKTKAPVTQDHTGFDRKSVSSVGISEARAIAVAVMMTRKGPITRANMRVLAGVCVEELMAAPLYSVSHWSR</sequence>
<reference evidence="2 3" key="1">
    <citation type="journal article" date="2019" name="Emerg. Microbes Infect.">
        <title>Comprehensive subspecies identification of 175 nontuberculous mycobacteria species based on 7547 genomic profiles.</title>
        <authorList>
            <person name="Matsumoto Y."/>
            <person name="Kinjo T."/>
            <person name="Motooka D."/>
            <person name="Nabeya D."/>
            <person name="Jung N."/>
            <person name="Uechi K."/>
            <person name="Horii T."/>
            <person name="Iida T."/>
            <person name="Fujita J."/>
            <person name="Nakamura S."/>
        </authorList>
    </citation>
    <scope>NUCLEOTIDE SEQUENCE [LARGE SCALE GENOMIC DNA]</scope>
    <source>
        <strain evidence="2 3">JCM 18113</strain>
    </source>
</reference>